<dbReference type="EMBL" id="JAWDIP010000003">
    <property type="protein sequence ID" value="MDY0395342.1"/>
    <property type="molecule type" value="Genomic_DNA"/>
</dbReference>
<sequence length="175" mass="19917">MSGPLSGISFFVTLGKDRRGRLLAIPATEGIINHYREWADEDYLNKYVTGRIYRTNREGSALWTDEDFRGFIHHSERKQEPRIGEEVTGRVIAVKEDGTLNITLLPLKQESITDDAAAILEYLKEQDGMMLFSDKSDPDDIRSVFDISKSAFKRALGSLMKAEKIEQRDGKTFLK</sequence>
<dbReference type="Gene3D" id="2.40.50.140">
    <property type="entry name" value="Nucleic acid-binding proteins"/>
    <property type="match status" value="1"/>
</dbReference>
<dbReference type="InterPro" id="IPR012340">
    <property type="entry name" value="NA-bd_OB-fold"/>
</dbReference>
<name>A0ABU5C7N4_9BACI</name>
<dbReference type="InterPro" id="IPR003029">
    <property type="entry name" value="S1_domain"/>
</dbReference>
<dbReference type="InterPro" id="IPR014464">
    <property type="entry name" value="CvfB_fam"/>
</dbReference>
<dbReference type="Proteomes" id="UP001281447">
    <property type="component" value="Unassembled WGS sequence"/>
</dbReference>
<accession>A0ABU5C7N4</accession>
<organism evidence="2 3">
    <name type="scientific">Tigheibacillus halophilus</name>
    <dbReference type="NCBI Taxonomy" id="361280"/>
    <lineage>
        <taxon>Bacteria</taxon>
        <taxon>Bacillati</taxon>
        <taxon>Bacillota</taxon>
        <taxon>Bacilli</taxon>
        <taxon>Bacillales</taxon>
        <taxon>Bacillaceae</taxon>
        <taxon>Tigheibacillus</taxon>
    </lineage>
</organism>
<evidence type="ECO:0000313" key="3">
    <source>
        <dbReference type="Proteomes" id="UP001281447"/>
    </source>
</evidence>
<protein>
    <recommendedName>
        <fullName evidence="1">S1 motif domain-containing protein</fullName>
    </recommendedName>
</protein>
<dbReference type="InterPro" id="IPR040764">
    <property type="entry name" value="CvfB_WH"/>
</dbReference>
<gene>
    <name evidence="2" type="ORF">RWE15_14045</name>
</gene>
<proteinExistence type="predicted"/>
<dbReference type="InterPro" id="IPR036388">
    <property type="entry name" value="WH-like_DNA-bd_sf"/>
</dbReference>
<feature type="domain" description="S1 motif" evidence="1">
    <location>
        <begin position="45"/>
        <end position="105"/>
    </location>
</feature>
<dbReference type="Gene3D" id="1.10.10.10">
    <property type="entry name" value="Winged helix-like DNA-binding domain superfamily/Winged helix DNA-binding domain"/>
    <property type="match status" value="1"/>
</dbReference>
<dbReference type="Pfam" id="PF21543">
    <property type="entry name" value="CvfB_2nd"/>
    <property type="match status" value="1"/>
</dbReference>
<reference evidence="2 3" key="1">
    <citation type="submission" date="2023-10" db="EMBL/GenBank/DDBJ databases">
        <title>Virgibacillus halophilus 5B73C genome.</title>
        <authorList>
            <person name="Miliotis G."/>
            <person name="Sengupta P."/>
            <person name="Hameed A."/>
            <person name="Chuvochina M."/>
            <person name="Mcdonagh F."/>
            <person name="Simpson A.C."/>
            <person name="Singh N.K."/>
            <person name="Rekha P.D."/>
            <person name="Raman K."/>
            <person name="Hugenholtz P."/>
            <person name="Venkateswaran K."/>
        </authorList>
    </citation>
    <scope>NUCLEOTIDE SEQUENCE [LARGE SCALE GENOMIC DNA]</scope>
    <source>
        <strain evidence="2 3">5B73C</strain>
    </source>
</reference>
<evidence type="ECO:0000313" key="2">
    <source>
        <dbReference type="EMBL" id="MDY0395342.1"/>
    </source>
</evidence>
<dbReference type="InterPro" id="IPR048587">
    <property type="entry name" value="CvfB_S1_3rd"/>
</dbReference>
<dbReference type="PROSITE" id="PS50126">
    <property type="entry name" value="S1"/>
    <property type="match status" value="1"/>
</dbReference>
<evidence type="ECO:0000259" key="1">
    <source>
        <dbReference type="PROSITE" id="PS50126"/>
    </source>
</evidence>
<dbReference type="Pfam" id="PF17783">
    <property type="entry name" value="WHD_CvfB"/>
    <property type="match status" value="1"/>
</dbReference>
<dbReference type="PANTHER" id="PTHR37296">
    <property type="entry name" value="CONSERVED VIRULENCE FACTOR B"/>
    <property type="match status" value="1"/>
</dbReference>
<keyword evidence="3" id="KW-1185">Reference proteome</keyword>
<dbReference type="PANTHER" id="PTHR37296:SF1">
    <property type="entry name" value="CONSERVED VIRULENCE FACTOR B"/>
    <property type="match status" value="1"/>
</dbReference>
<comment type="caution">
    <text evidence="2">The sequence shown here is derived from an EMBL/GenBank/DDBJ whole genome shotgun (WGS) entry which is preliminary data.</text>
</comment>